<name>A2EWK9_TRIV3</name>
<dbReference type="GO" id="GO:0005737">
    <property type="term" value="C:cytoplasm"/>
    <property type="evidence" value="ECO:0000318"/>
    <property type="project" value="GO_Central"/>
</dbReference>
<dbReference type="SMR" id="A2EWK9"/>
<dbReference type="PROSITE" id="PS50085">
    <property type="entry name" value="RAPGAP"/>
    <property type="match status" value="1"/>
</dbReference>
<dbReference type="SUPFAM" id="SSF48371">
    <property type="entry name" value="ARM repeat"/>
    <property type="match status" value="1"/>
</dbReference>
<keyword evidence="5" id="KW-1185">Reference proteome</keyword>
<gene>
    <name evidence="4" type="ORF">TVAG_337630</name>
</gene>
<dbReference type="SUPFAM" id="SSF111347">
    <property type="entry name" value="Rap/Ran-GAP"/>
    <property type="match status" value="1"/>
</dbReference>
<dbReference type="VEuPathDB" id="TrichDB:TVAGG3_1021860"/>
<dbReference type="Proteomes" id="UP000001542">
    <property type="component" value="Unassembled WGS sequence"/>
</dbReference>
<dbReference type="RefSeq" id="XP_001315186.1">
    <property type="nucleotide sequence ID" value="XM_001315151.1"/>
</dbReference>
<feature type="domain" description="Rap-GAP" evidence="3">
    <location>
        <begin position="1079"/>
        <end position="1291"/>
    </location>
</feature>
<dbReference type="Pfam" id="PF02145">
    <property type="entry name" value="Rap_GAP"/>
    <property type="match status" value="1"/>
</dbReference>
<evidence type="ECO:0000313" key="5">
    <source>
        <dbReference type="Proteomes" id="UP000001542"/>
    </source>
</evidence>
<dbReference type="InterPro" id="IPR035974">
    <property type="entry name" value="Rap/Ran-GAP_sf"/>
</dbReference>
<evidence type="ECO:0000256" key="2">
    <source>
        <dbReference type="ARBA" id="ARBA00022801"/>
    </source>
</evidence>
<dbReference type="InterPro" id="IPR027107">
    <property type="entry name" value="Tuberin/Ral-act_asu"/>
</dbReference>
<dbReference type="GO" id="GO:0051056">
    <property type="term" value="P:regulation of small GTPase mediated signal transduction"/>
    <property type="evidence" value="ECO:0007669"/>
    <property type="project" value="InterPro"/>
</dbReference>
<accession>A2EWK9</accession>
<dbReference type="InterPro" id="IPR002464">
    <property type="entry name" value="DNA/RNA_helicase_DEAH_CS"/>
</dbReference>
<dbReference type="PANTHER" id="PTHR10063">
    <property type="entry name" value="TUBERIN"/>
    <property type="match status" value="1"/>
</dbReference>
<dbReference type="FunFam" id="3.40.50.11210:FF:000001">
    <property type="entry name" value="Ral GTPase-activating protein subunit alpha-1 isoform 1"/>
    <property type="match status" value="1"/>
</dbReference>
<keyword evidence="2" id="KW-0378">Hydrolase</keyword>
<dbReference type="KEGG" id="tva:4760803"/>
<dbReference type="OrthoDB" id="2499658at2759"/>
<dbReference type="InterPro" id="IPR016024">
    <property type="entry name" value="ARM-type_fold"/>
</dbReference>
<organism evidence="4 5">
    <name type="scientific">Trichomonas vaginalis (strain ATCC PRA-98 / G3)</name>
    <dbReference type="NCBI Taxonomy" id="412133"/>
    <lineage>
        <taxon>Eukaryota</taxon>
        <taxon>Metamonada</taxon>
        <taxon>Parabasalia</taxon>
        <taxon>Trichomonadida</taxon>
        <taxon>Trichomonadidae</taxon>
        <taxon>Trichomonas</taxon>
    </lineage>
</organism>
<dbReference type="Gene3D" id="3.40.50.11210">
    <property type="entry name" value="Rap/Ran-GAP"/>
    <property type="match status" value="1"/>
</dbReference>
<dbReference type="PROSITE" id="PS00690">
    <property type="entry name" value="DEAH_ATP_HELICASE"/>
    <property type="match status" value="1"/>
</dbReference>
<dbReference type="EMBL" id="DS113519">
    <property type="protein sequence ID" value="EAY02963.1"/>
    <property type="molecule type" value="Genomic_DNA"/>
</dbReference>
<protein>
    <submittedName>
        <fullName evidence="4">Rap/ran-GAP family protein</fullName>
    </submittedName>
</protein>
<dbReference type="GO" id="GO:0005634">
    <property type="term" value="C:nucleus"/>
    <property type="evidence" value="ECO:0007669"/>
    <property type="project" value="InterPro"/>
</dbReference>
<reference evidence="4" key="2">
    <citation type="journal article" date="2007" name="Science">
        <title>Draft genome sequence of the sexually transmitted pathogen Trichomonas vaginalis.</title>
        <authorList>
            <person name="Carlton J.M."/>
            <person name="Hirt R.P."/>
            <person name="Silva J.C."/>
            <person name="Delcher A.L."/>
            <person name="Schatz M."/>
            <person name="Zhao Q."/>
            <person name="Wortman J.R."/>
            <person name="Bidwell S.L."/>
            <person name="Alsmark U.C.M."/>
            <person name="Besteiro S."/>
            <person name="Sicheritz-Ponten T."/>
            <person name="Noel C.J."/>
            <person name="Dacks J.B."/>
            <person name="Foster P.G."/>
            <person name="Simillion C."/>
            <person name="Van de Peer Y."/>
            <person name="Miranda-Saavedra D."/>
            <person name="Barton G.J."/>
            <person name="Westrop G.D."/>
            <person name="Mueller S."/>
            <person name="Dessi D."/>
            <person name="Fiori P.L."/>
            <person name="Ren Q."/>
            <person name="Paulsen I."/>
            <person name="Zhang H."/>
            <person name="Bastida-Corcuera F.D."/>
            <person name="Simoes-Barbosa A."/>
            <person name="Brown M.T."/>
            <person name="Hayes R.D."/>
            <person name="Mukherjee M."/>
            <person name="Okumura C.Y."/>
            <person name="Schneider R."/>
            <person name="Smith A.J."/>
            <person name="Vanacova S."/>
            <person name="Villalvazo M."/>
            <person name="Haas B.J."/>
            <person name="Pertea M."/>
            <person name="Feldblyum T.V."/>
            <person name="Utterback T.R."/>
            <person name="Shu C.L."/>
            <person name="Osoegawa K."/>
            <person name="de Jong P.J."/>
            <person name="Hrdy I."/>
            <person name="Horvathova L."/>
            <person name="Zubacova Z."/>
            <person name="Dolezal P."/>
            <person name="Malik S.B."/>
            <person name="Logsdon J.M. Jr."/>
            <person name="Henze K."/>
            <person name="Gupta A."/>
            <person name="Wang C.C."/>
            <person name="Dunne R.L."/>
            <person name="Upcroft J.A."/>
            <person name="Upcroft P."/>
            <person name="White O."/>
            <person name="Salzberg S.L."/>
            <person name="Tang P."/>
            <person name="Chiu C.-H."/>
            <person name="Lee Y.-S."/>
            <person name="Embley T.M."/>
            <person name="Coombs G.H."/>
            <person name="Mottram J.C."/>
            <person name="Tachezy J."/>
            <person name="Fraser-Liggett C.M."/>
            <person name="Johnson P.J."/>
        </authorList>
    </citation>
    <scope>NUCLEOTIDE SEQUENCE [LARGE SCALE GENOMIC DNA]</scope>
    <source>
        <strain evidence="4">G3</strain>
    </source>
</reference>
<dbReference type="eggNOG" id="KOG3686">
    <property type="taxonomic scope" value="Eukaryota"/>
</dbReference>
<evidence type="ECO:0000256" key="1">
    <source>
        <dbReference type="ARBA" id="ARBA00022468"/>
    </source>
</evidence>
<sequence>MPHPAESNFKYILNQKDFNLEKFIGKYFPEFWRSILDYVKSNNKRSEKGIFGKTYNIDFQRIAQSLTIILPKIKVGSYSPDKVADADTFFGMIFHPDSPEDLRQLFAPIYLTFLETCNDAELPTLKSSFKYFIPIPFLGKNEQEKAVLKTFIDREPEAILGDETAVKQVTNVQAYIEMLLKWILKNWDHRSGSLMQPLFQNTLSAIYFKEAEATGWDLPVYRCSTPVTSDIHETICKFFGDLFNEDHNFNILLEKKTLNFIIEILKSSETACSIEATKSSLQALIAIASNGSLSEGYELNDLISKAGQIAIDLFVNSRDGQIALSLSEFAFWLFLDKETGSIDSRKKLINDMLSYALCDDQAAAIMMGSLIVRLLLTGDTENFIWDTVTDHILNNEIYAATAAKHMQLIATIQFSSVFNINKDTIFENCSQAIERNQRNKITTPFDFVAQNIEAIIKNPPEIVHDKVKMSWPKFSHFNDTLKLVPFTVADLTYETDEMYNGLAAMIDSLSRYPTFDSPKAHENGFAVLNSYYAMFATLRLMPPGIQYSHTRAFEIASRPLFSGLITEENIPIQTNALKTLGDLLLTQDLKNHVTDEMLSHWYSCLLLTLMSSDHDLSKLAFESAVSTMMIGFKGSGILAPTLLKFVSNVNIESQSVLSLISSSAIMRCPHSMDKTFYDSIKSKLDNRSHILRPDWKSLLTQESDNLIPDLLKAVDKLGENDSESNIEILSTACSTIIIDEIHCKNPDKDVISFLLKHLTNAVKKQSEPALQMCLAVAQHSNQIIKICKKPYYQHIKELSKMADQITVNSEPHFTFAYMHIMTTILVTSLDAGRQHAHYFNDLLTRFINETVFPNEYPSQIQQFAISAREMLSIFLASYPFTDCPSIPSGRCPKSSAQPLTIIMPNGTYITPELIDEKTTSYLVQTRVGQFIWNMTSYTDCFTNEECKLTLCEEKGEPTIQSINIDVPQQEFTKIFTDIVEGFKEEFHMDYKLDDIKEDKENLSQAIDDINKYYEEYVTANTHQPARKIRPPLEIESKPFAGLNAIGMVEPKQAHELQRTTFNKQDEQMNVSKNNIETLFVNILKADHRWQWKAAIGYVRDGITDQLKILMTKFDQVSPRFKEFISLLGWNVSLKNWPIYSGGLDVMKENNGVSSIFIPGFDYELMFHVAPLMPTNKKDEQQVDKKKHLGNDHIQILFVESDLQYDPLTITSQFNFVTIIVYPLQTGLYRIDMHHRDGLKWFGPLHDPVVVSKECLSSLINSTINIAMNNFRIAQCNYSHPTLDSLKKIQQITTDYVRTEQDDESTIQELQLYVKPPSPES</sequence>
<dbReference type="InterPro" id="IPR000331">
    <property type="entry name" value="Rap/Ran_GAP_dom"/>
</dbReference>
<reference evidence="4" key="1">
    <citation type="submission" date="2006-10" db="EMBL/GenBank/DDBJ databases">
        <authorList>
            <person name="Amadeo P."/>
            <person name="Zhao Q."/>
            <person name="Wortman J."/>
            <person name="Fraser-Liggett C."/>
            <person name="Carlton J."/>
        </authorList>
    </citation>
    <scope>NUCLEOTIDE SEQUENCE</scope>
    <source>
        <strain evidence="4">G3</strain>
    </source>
</reference>
<dbReference type="VEuPathDB" id="TrichDB:TVAG_337630"/>
<proteinExistence type="predicted"/>
<dbReference type="PANTHER" id="PTHR10063:SF11">
    <property type="entry name" value="RHO GTPASE-ACTIVATING PROTEIN CG5521-RELATED"/>
    <property type="match status" value="1"/>
</dbReference>
<evidence type="ECO:0000259" key="3">
    <source>
        <dbReference type="PROSITE" id="PS50085"/>
    </source>
</evidence>
<keyword evidence="1" id="KW-0343">GTPase activation</keyword>
<dbReference type="GO" id="GO:0016787">
    <property type="term" value="F:hydrolase activity"/>
    <property type="evidence" value="ECO:0007669"/>
    <property type="project" value="UniProtKB-KW"/>
</dbReference>
<evidence type="ECO:0000313" key="4">
    <source>
        <dbReference type="EMBL" id="EAY02963.1"/>
    </source>
</evidence>
<dbReference type="GO" id="GO:0005096">
    <property type="term" value="F:GTPase activator activity"/>
    <property type="evidence" value="ECO:0000318"/>
    <property type="project" value="GO_Central"/>
</dbReference>
<dbReference type="InParanoid" id="A2EWK9"/>